<dbReference type="AlphaFoldDB" id="A0A2H3KH58"/>
<evidence type="ECO:0000256" key="1">
    <source>
        <dbReference type="ARBA" id="ARBA00000085"/>
    </source>
</evidence>
<dbReference type="Pfam" id="PF00512">
    <property type="entry name" value="HisKA"/>
    <property type="match status" value="1"/>
</dbReference>
<keyword evidence="7" id="KW-0902">Two-component regulatory system</keyword>
<dbReference type="PANTHER" id="PTHR43711">
    <property type="entry name" value="TWO-COMPONENT HISTIDINE KINASE"/>
    <property type="match status" value="1"/>
</dbReference>
<dbReference type="Gene3D" id="1.10.287.130">
    <property type="match status" value="1"/>
</dbReference>
<dbReference type="Gene3D" id="6.10.340.10">
    <property type="match status" value="1"/>
</dbReference>
<dbReference type="GO" id="GO:0016020">
    <property type="term" value="C:membrane"/>
    <property type="evidence" value="ECO:0007669"/>
    <property type="project" value="UniProtKB-SubCell"/>
</dbReference>
<evidence type="ECO:0000259" key="9">
    <source>
        <dbReference type="PROSITE" id="PS50109"/>
    </source>
</evidence>
<proteinExistence type="predicted"/>
<evidence type="ECO:0000256" key="4">
    <source>
        <dbReference type="ARBA" id="ARBA00022553"/>
    </source>
</evidence>
<feature type="domain" description="HAMP" evidence="10">
    <location>
        <begin position="180"/>
        <end position="232"/>
    </location>
</feature>
<dbReference type="Gene3D" id="3.30.565.10">
    <property type="entry name" value="Histidine kinase-like ATPase, C-terminal domain"/>
    <property type="match status" value="1"/>
</dbReference>
<evidence type="ECO:0000313" key="12">
    <source>
        <dbReference type="Proteomes" id="UP000220922"/>
    </source>
</evidence>
<dbReference type="Pfam" id="PF00672">
    <property type="entry name" value="HAMP"/>
    <property type="match status" value="1"/>
</dbReference>
<evidence type="ECO:0000256" key="8">
    <source>
        <dbReference type="SAM" id="Phobius"/>
    </source>
</evidence>
<protein>
    <recommendedName>
        <fullName evidence="3">histidine kinase</fullName>
        <ecNumber evidence="3">2.7.13.3</ecNumber>
    </recommendedName>
</protein>
<dbReference type="SUPFAM" id="SSF158472">
    <property type="entry name" value="HAMP domain-like"/>
    <property type="match status" value="1"/>
</dbReference>
<dbReference type="PROSITE" id="PS50109">
    <property type="entry name" value="HIS_KIN"/>
    <property type="match status" value="1"/>
</dbReference>
<dbReference type="RefSeq" id="WP_097655433.1">
    <property type="nucleotide sequence ID" value="NZ_LYXE01000200.1"/>
</dbReference>
<sequence>MKRLWIQLTLSFGLVALTAIVTVALLANNRAATTFRGYVVRSQVTDSGLIGRLERFYSEQGSWEGVETILAAQYGPGQGRGAQGSGAPRSSVALADAQGQLIADPNAIVTGNSLAVRERNNALPITVANETVGYLLVSDPRGGSLPGAAERFLEDLNDIFWWSALLAASIGLILGLLLARSLTAPLNRLAHGARRIAQGNLDERVPPGGPTEVSEVAEAFNAMAASLQAGETERRHMVADIAHELRTPLTVVQGNLRAMLDDVYPLSKSEVATIYDTTLSLRRLVDDLRELSLAEAGQLELHLNPTALGLLLDQTVTLFEELAANQQITLYATYAPELPMVTGDAERLTQVLRNLVSNALHHTPAGGTITLQATAEGSLVRVTVEDNGTGIAADDLPHIFERFYRADRSRSRDRGGSGLGLAITQQLIKLHNGTLGVTSAPGQGTCFWFTLPVPPH</sequence>
<keyword evidence="5" id="KW-0808">Transferase</keyword>
<dbReference type="InterPro" id="IPR036890">
    <property type="entry name" value="HATPase_C_sf"/>
</dbReference>
<keyword evidence="6" id="KW-0418">Kinase</keyword>
<feature type="transmembrane region" description="Helical" evidence="8">
    <location>
        <begin position="159"/>
        <end position="179"/>
    </location>
</feature>
<dbReference type="InterPro" id="IPR003661">
    <property type="entry name" value="HisK_dim/P_dom"/>
</dbReference>
<dbReference type="FunFam" id="3.30.565.10:FF:000006">
    <property type="entry name" value="Sensor histidine kinase WalK"/>
    <property type="match status" value="1"/>
</dbReference>
<gene>
    <name evidence="11" type="ORF">A9Q02_06790</name>
</gene>
<evidence type="ECO:0000256" key="3">
    <source>
        <dbReference type="ARBA" id="ARBA00012438"/>
    </source>
</evidence>
<evidence type="ECO:0000256" key="2">
    <source>
        <dbReference type="ARBA" id="ARBA00004370"/>
    </source>
</evidence>
<dbReference type="OrthoDB" id="9800372at2"/>
<name>A0A2H3KH58_9CHLR</name>
<dbReference type="Proteomes" id="UP000220922">
    <property type="component" value="Unassembled WGS sequence"/>
</dbReference>
<feature type="domain" description="Histidine kinase" evidence="9">
    <location>
        <begin position="240"/>
        <end position="455"/>
    </location>
</feature>
<dbReference type="InterPro" id="IPR036097">
    <property type="entry name" value="HisK_dim/P_sf"/>
</dbReference>
<dbReference type="EC" id="2.7.13.3" evidence="3"/>
<keyword evidence="8" id="KW-0472">Membrane</keyword>
<comment type="catalytic activity">
    <reaction evidence="1">
        <text>ATP + protein L-histidine = ADP + protein N-phospho-L-histidine.</text>
        <dbReference type="EC" id="2.7.13.3"/>
    </reaction>
</comment>
<evidence type="ECO:0000256" key="5">
    <source>
        <dbReference type="ARBA" id="ARBA00022679"/>
    </source>
</evidence>
<keyword evidence="12" id="KW-1185">Reference proteome</keyword>
<dbReference type="InterPro" id="IPR004358">
    <property type="entry name" value="Sig_transdc_His_kin-like_C"/>
</dbReference>
<dbReference type="PROSITE" id="PS50885">
    <property type="entry name" value="HAMP"/>
    <property type="match status" value="1"/>
</dbReference>
<dbReference type="Pfam" id="PF02518">
    <property type="entry name" value="HATPase_c"/>
    <property type="match status" value="1"/>
</dbReference>
<evidence type="ECO:0000256" key="6">
    <source>
        <dbReference type="ARBA" id="ARBA00022777"/>
    </source>
</evidence>
<dbReference type="SUPFAM" id="SSF55874">
    <property type="entry name" value="ATPase domain of HSP90 chaperone/DNA topoisomerase II/histidine kinase"/>
    <property type="match status" value="1"/>
</dbReference>
<dbReference type="SUPFAM" id="SSF47384">
    <property type="entry name" value="Homodimeric domain of signal transducing histidine kinase"/>
    <property type="match status" value="1"/>
</dbReference>
<keyword evidence="8" id="KW-1133">Transmembrane helix</keyword>
<dbReference type="SMART" id="SM00304">
    <property type="entry name" value="HAMP"/>
    <property type="match status" value="1"/>
</dbReference>
<dbReference type="GO" id="GO:0000155">
    <property type="term" value="F:phosphorelay sensor kinase activity"/>
    <property type="evidence" value="ECO:0007669"/>
    <property type="project" value="InterPro"/>
</dbReference>
<comment type="subcellular location">
    <subcellularLocation>
        <location evidence="2">Membrane</location>
    </subcellularLocation>
</comment>
<evidence type="ECO:0000259" key="10">
    <source>
        <dbReference type="PROSITE" id="PS50885"/>
    </source>
</evidence>
<evidence type="ECO:0000313" key="11">
    <source>
        <dbReference type="EMBL" id="PDV96398.1"/>
    </source>
</evidence>
<comment type="caution">
    <text evidence="11">The sequence shown here is derived from an EMBL/GenBank/DDBJ whole genome shotgun (WGS) entry which is preliminary data.</text>
</comment>
<dbReference type="PRINTS" id="PR00344">
    <property type="entry name" value="BCTRLSENSOR"/>
</dbReference>
<dbReference type="CDD" id="cd00082">
    <property type="entry name" value="HisKA"/>
    <property type="match status" value="1"/>
</dbReference>
<dbReference type="EMBL" id="LYXE01000200">
    <property type="protein sequence ID" value="PDV96398.1"/>
    <property type="molecule type" value="Genomic_DNA"/>
</dbReference>
<dbReference type="CDD" id="cd00075">
    <property type="entry name" value="HATPase"/>
    <property type="match status" value="1"/>
</dbReference>
<dbReference type="PANTHER" id="PTHR43711:SF1">
    <property type="entry name" value="HISTIDINE KINASE 1"/>
    <property type="match status" value="1"/>
</dbReference>
<organism evidence="11 12">
    <name type="scientific">Candidatus Chloroploca asiatica</name>
    <dbReference type="NCBI Taxonomy" id="1506545"/>
    <lineage>
        <taxon>Bacteria</taxon>
        <taxon>Bacillati</taxon>
        <taxon>Chloroflexota</taxon>
        <taxon>Chloroflexia</taxon>
        <taxon>Chloroflexales</taxon>
        <taxon>Chloroflexineae</taxon>
        <taxon>Oscillochloridaceae</taxon>
        <taxon>Candidatus Chloroploca</taxon>
    </lineage>
</organism>
<dbReference type="InterPro" id="IPR003660">
    <property type="entry name" value="HAMP_dom"/>
</dbReference>
<evidence type="ECO:0000256" key="7">
    <source>
        <dbReference type="ARBA" id="ARBA00023012"/>
    </source>
</evidence>
<dbReference type="CDD" id="cd06225">
    <property type="entry name" value="HAMP"/>
    <property type="match status" value="1"/>
</dbReference>
<dbReference type="SMART" id="SM00388">
    <property type="entry name" value="HisKA"/>
    <property type="match status" value="1"/>
</dbReference>
<keyword evidence="4" id="KW-0597">Phosphoprotein</keyword>
<reference evidence="11 12" key="1">
    <citation type="submission" date="2016-05" db="EMBL/GenBank/DDBJ databases">
        <authorList>
            <person name="Lavstsen T."/>
            <person name="Jespersen J.S."/>
        </authorList>
    </citation>
    <scope>NUCLEOTIDE SEQUENCE [LARGE SCALE GENOMIC DNA]</scope>
    <source>
        <strain evidence="11 12">B7-9</strain>
    </source>
</reference>
<keyword evidence="8" id="KW-0812">Transmembrane</keyword>
<dbReference type="SMART" id="SM00387">
    <property type="entry name" value="HATPase_c"/>
    <property type="match status" value="1"/>
</dbReference>
<dbReference type="InterPro" id="IPR005467">
    <property type="entry name" value="His_kinase_dom"/>
</dbReference>
<dbReference type="InterPro" id="IPR003594">
    <property type="entry name" value="HATPase_dom"/>
</dbReference>
<dbReference type="InterPro" id="IPR050736">
    <property type="entry name" value="Sensor_HK_Regulatory"/>
</dbReference>
<accession>A0A2H3KH58</accession>